<comment type="subcellular location">
    <subcellularLocation>
        <location evidence="1 7">Cell membrane</location>
        <topology evidence="1 7">Multi-pass membrane protein</topology>
    </subcellularLocation>
</comment>
<reference evidence="10" key="1">
    <citation type="submission" date="2016-10" db="EMBL/GenBank/DDBJ databases">
        <authorList>
            <person name="Varghese N."/>
            <person name="Submissions S."/>
        </authorList>
    </citation>
    <scope>NUCLEOTIDE SEQUENCE [LARGE SCALE GENOMIC DNA]</scope>
    <source>
        <strain evidence="10">CGMCC 1.3566</strain>
    </source>
</reference>
<keyword evidence="10" id="KW-1185">Reference proteome</keyword>
<dbReference type="OrthoDB" id="21828at2"/>
<comment type="similarity">
    <text evidence="7">Belongs to the drug/metabolite transporter (DMT) superfamily. Small multidrug resistance (SMR) (TC 2.A.7.1) family.</text>
</comment>
<gene>
    <name evidence="9" type="ORF">SAMN05421676_102127</name>
</gene>
<dbReference type="Proteomes" id="UP000199095">
    <property type="component" value="Unassembled WGS sequence"/>
</dbReference>
<dbReference type="AlphaFoldDB" id="A0A1I0AEA9"/>
<evidence type="ECO:0000256" key="8">
    <source>
        <dbReference type="SAM" id="Phobius"/>
    </source>
</evidence>
<dbReference type="GO" id="GO:0022857">
    <property type="term" value="F:transmembrane transporter activity"/>
    <property type="evidence" value="ECO:0007669"/>
    <property type="project" value="InterPro"/>
</dbReference>
<evidence type="ECO:0000313" key="10">
    <source>
        <dbReference type="Proteomes" id="UP000199095"/>
    </source>
</evidence>
<dbReference type="PANTHER" id="PTHR30561:SF0">
    <property type="entry name" value="GUANIDINIUM EXPORTER"/>
    <property type="match status" value="1"/>
</dbReference>
<keyword evidence="4 7" id="KW-0812">Transmembrane</keyword>
<dbReference type="InterPro" id="IPR000390">
    <property type="entry name" value="Small_drug/metabolite_transptr"/>
</dbReference>
<proteinExistence type="inferred from homology"/>
<keyword evidence="5 8" id="KW-1133">Transmembrane helix</keyword>
<evidence type="ECO:0000256" key="5">
    <source>
        <dbReference type="ARBA" id="ARBA00022989"/>
    </source>
</evidence>
<dbReference type="PANTHER" id="PTHR30561">
    <property type="entry name" value="SMR FAMILY PROTON-DEPENDENT DRUG EFFLUX TRANSPORTER SUGE"/>
    <property type="match status" value="1"/>
</dbReference>
<name>A0A1I0AEA9_9BACI</name>
<evidence type="ECO:0000256" key="3">
    <source>
        <dbReference type="ARBA" id="ARBA00022475"/>
    </source>
</evidence>
<organism evidence="9 10">
    <name type="scientific">Salinibacillus kushneri</name>
    <dbReference type="NCBI Taxonomy" id="237682"/>
    <lineage>
        <taxon>Bacteria</taxon>
        <taxon>Bacillati</taxon>
        <taxon>Bacillota</taxon>
        <taxon>Bacilli</taxon>
        <taxon>Bacillales</taxon>
        <taxon>Bacillaceae</taxon>
        <taxon>Salinibacillus</taxon>
    </lineage>
</organism>
<evidence type="ECO:0000256" key="2">
    <source>
        <dbReference type="ARBA" id="ARBA00022448"/>
    </source>
</evidence>
<keyword evidence="6 8" id="KW-0472">Membrane</keyword>
<dbReference type="GO" id="GO:0005886">
    <property type="term" value="C:plasma membrane"/>
    <property type="evidence" value="ECO:0007669"/>
    <property type="project" value="UniProtKB-SubCell"/>
</dbReference>
<dbReference type="Pfam" id="PF00893">
    <property type="entry name" value="Multi_Drug_Res"/>
    <property type="match status" value="1"/>
</dbReference>
<dbReference type="Gene3D" id="1.10.3730.20">
    <property type="match status" value="1"/>
</dbReference>
<dbReference type="STRING" id="237682.SAMN05421676_102127"/>
<evidence type="ECO:0000256" key="7">
    <source>
        <dbReference type="RuleBase" id="RU003942"/>
    </source>
</evidence>
<evidence type="ECO:0000256" key="1">
    <source>
        <dbReference type="ARBA" id="ARBA00004651"/>
    </source>
</evidence>
<feature type="transmembrane region" description="Helical" evidence="8">
    <location>
        <begin position="85"/>
        <end position="102"/>
    </location>
</feature>
<dbReference type="RefSeq" id="WP_093131859.1">
    <property type="nucleotide sequence ID" value="NZ_FOHJ01000002.1"/>
</dbReference>
<keyword evidence="3" id="KW-1003">Cell membrane</keyword>
<evidence type="ECO:0000256" key="4">
    <source>
        <dbReference type="ARBA" id="ARBA00022692"/>
    </source>
</evidence>
<evidence type="ECO:0000256" key="6">
    <source>
        <dbReference type="ARBA" id="ARBA00023136"/>
    </source>
</evidence>
<sequence>MAWLAIVIAGICEVTGVLNLKRLAMKKWDALIVLIVTFGLSLTLLAYAMQTLSMATVYGVWTGIGTVGSTVMGMILYGEPREWKRLLFIAMILSSAVGLKLIS</sequence>
<dbReference type="SUPFAM" id="SSF103481">
    <property type="entry name" value="Multidrug resistance efflux transporter EmrE"/>
    <property type="match status" value="1"/>
</dbReference>
<protein>
    <submittedName>
        <fullName evidence="9">Paired small multidrug resistance pump</fullName>
    </submittedName>
</protein>
<accession>A0A1I0AEA9</accession>
<evidence type="ECO:0000313" key="9">
    <source>
        <dbReference type="EMBL" id="SES92542.1"/>
    </source>
</evidence>
<feature type="transmembrane region" description="Helical" evidence="8">
    <location>
        <begin position="55"/>
        <end position="78"/>
    </location>
</feature>
<dbReference type="InterPro" id="IPR037185">
    <property type="entry name" value="EmrE-like"/>
</dbReference>
<dbReference type="InterPro" id="IPR045324">
    <property type="entry name" value="Small_multidrug_res"/>
</dbReference>
<feature type="transmembrane region" description="Helical" evidence="8">
    <location>
        <begin position="30"/>
        <end position="49"/>
    </location>
</feature>
<dbReference type="EMBL" id="FOHJ01000002">
    <property type="protein sequence ID" value="SES92542.1"/>
    <property type="molecule type" value="Genomic_DNA"/>
</dbReference>
<keyword evidence="2" id="KW-0813">Transport</keyword>